<accession>A0AAV7HFK6</accession>
<evidence type="ECO:0000313" key="1">
    <source>
        <dbReference type="EMBL" id="KAH0466622.1"/>
    </source>
</evidence>
<protein>
    <submittedName>
        <fullName evidence="1">Uncharacterized protein</fullName>
    </submittedName>
</protein>
<sequence>MPQRHNFSRLGAIFCTWAPQRSNVHSVEALQLIIIVNINSLLQNSSVRMVVNHVSLNDPGFLDSKNNSRSITDALPSLSSSVSFPDPKAITHGGMTALWIYEEEFEALAAPFEFALRCGEFSITLLDPRHVLIKLSNDLDYNRLFAHRSCYETQVIPAKFSAEITTTKTTTALPAELSTGSFTANFPAEIASVPYRRRNRRDCAGVNNLPTYIPADFPSDRPPVRVLADIPPETTLEIVAVCRFQVIPNGGYDGGGYGEGGGLEVEAVERKFSTDYPPEWLSVIRYHNIFGGICNGNADGYFDGDIRRYKSALILLRRNICRALYRRKSARNLFFQAYLAFYRRIRSAGNGFFSCSVSKDLIWFRIFISRLLKSNNVMANGTRPSIAKVLMELDITKQYPSSVCFGPKNFGYVQKVVTKDFPPFYEHCKLLAIKKMNAIFYILI</sequence>
<proteinExistence type="predicted"/>
<evidence type="ECO:0000313" key="2">
    <source>
        <dbReference type="Proteomes" id="UP000775213"/>
    </source>
</evidence>
<dbReference type="EMBL" id="JAGFBR010000005">
    <property type="protein sequence ID" value="KAH0466622.1"/>
    <property type="molecule type" value="Genomic_DNA"/>
</dbReference>
<organism evidence="1 2">
    <name type="scientific">Dendrobium chrysotoxum</name>
    <name type="common">Orchid</name>
    <dbReference type="NCBI Taxonomy" id="161865"/>
    <lineage>
        <taxon>Eukaryota</taxon>
        <taxon>Viridiplantae</taxon>
        <taxon>Streptophyta</taxon>
        <taxon>Embryophyta</taxon>
        <taxon>Tracheophyta</taxon>
        <taxon>Spermatophyta</taxon>
        <taxon>Magnoliopsida</taxon>
        <taxon>Liliopsida</taxon>
        <taxon>Asparagales</taxon>
        <taxon>Orchidaceae</taxon>
        <taxon>Epidendroideae</taxon>
        <taxon>Malaxideae</taxon>
        <taxon>Dendrobiinae</taxon>
        <taxon>Dendrobium</taxon>
    </lineage>
</organism>
<dbReference type="AlphaFoldDB" id="A0AAV7HFK6"/>
<reference evidence="1 2" key="1">
    <citation type="journal article" date="2021" name="Hortic Res">
        <title>Chromosome-scale assembly of the Dendrobium chrysotoxum genome enhances the understanding of orchid evolution.</title>
        <authorList>
            <person name="Zhang Y."/>
            <person name="Zhang G.Q."/>
            <person name="Zhang D."/>
            <person name="Liu X.D."/>
            <person name="Xu X.Y."/>
            <person name="Sun W.H."/>
            <person name="Yu X."/>
            <person name="Zhu X."/>
            <person name="Wang Z.W."/>
            <person name="Zhao X."/>
            <person name="Zhong W.Y."/>
            <person name="Chen H."/>
            <person name="Yin W.L."/>
            <person name="Huang T."/>
            <person name="Niu S.C."/>
            <person name="Liu Z.J."/>
        </authorList>
    </citation>
    <scope>NUCLEOTIDE SEQUENCE [LARGE SCALE GENOMIC DNA]</scope>
    <source>
        <strain evidence="1">Lindl</strain>
    </source>
</reference>
<comment type="caution">
    <text evidence="1">The sequence shown here is derived from an EMBL/GenBank/DDBJ whole genome shotgun (WGS) entry which is preliminary data.</text>
</comment>
<dbReference type="Proteomes" id="UP000775213">
    <property type="component" value="Unassembled WGS sequence"/>
</dbReference>
<gene>
    <name evidence="1" type="ORF">IEQ34_003860</name>
</gene>
<name>A0AAV7HFK6_DENCH</name>
<keyword evidence="2" id="KW-1185">Reference proteome</keyword>